<dbReference type="Proteomes" id="UP000218934">
    <property type="component" value="Unassembled WGS sequence"/>
</dbReference>
<gene>
    <name evidence="1" type="ORF">COO09_05200</name>
</gene>
<sequence>MADAGWPFFTIGTKGDPKASCPIDARPLSHRYDHDGTVATTLREGFSEDGALPARSALHLDMLAEKFAADLPR</sequence>
<name>A0A2A4G0F0_9SPHN</name>
<dbReference type="EMBL" id="NWUF01000004">
    <property type="protein sequence ID" value="PCE43182.1"/>
    <property type="molecule type" value="Genomic_DNA"/>
</dbReference>
<dbReference type="KEGG" id="rdi:CMV14_00165"/>
<proteinExistence type="predicted"/>
<comment type="caution">
    <text evidence="1">The sequence shown here is derived from an EMBL/GenBank/DDBJ whole genome shotgun (WGS) entry which is preliminary data.</text>
</comment>
<evidence type="ECO:0000313" key="2">
    <source>
        <dbReference type="Proteomes" id="UP000218934"/>
    </source>
</evidence>
<accession>A0A2A4G0F0</accession>
<dbReference type="AlphaFoldDB" id="A0A2A4G0F0"/>
<keyword evidence="2" id="KW-1185">Reference proteome</keyword>
<organism evidence="1 2">
    <name type="scientific">Rhizorhabdus dicambivorans</name>
    <dbReference type="NCBI Taxonomy" id="1850238"/>
    <lineage>
        <taxon>Bacteria</taxon>
        <taxon>Pseudomonadati</taxon>
        <taxon>Pseudomonadota</taxon>
        <taxon>Alphaproteobacteria</taxon>
        <taxon>Sphingomonadales</taxon>
        <taxon>Sphingomonadaceae</taxon>
        <taxon>Rhizorhabdus</taxon>
    </lineage>
</organism>
<evidence type="ECO:0000313" key="1">
    <source>
        <dbReference type="EMBL" id="PCE43182.1"/>
    </source>
</evidence>
<reference evidence="1 2" key="1">
    <citation type="submission" date="2017-09" db="EMBL/GenBank/DDBJ databases">
        <title>The Catabolism of 3,6-Dichlorosalicylic acid is Initiated by the Cytochrome P450 Monooxygenase DsmABC in Rhizorhabdus dicambivorans Ndbn-20.</title>
        <authorList>
            <person name="Na L."/>
        </authorList>
    </citation>
    <scope>NUCLEOTIDE SEQUENCE [LARGE SCALE GENOMIC DNA]</scope>
    <source>
        <strain evidence="1 2">Ndbn-20m</strain>
    </source>
</reference>
<protein>
    <submittedName>
        <fullName evidence="1">Uncharacterized protein</fullName>
    </submittedName>
</protein>